<protein>
    <submittedName>
        <fullName evidence="1">Uncharacterized protein</fullName>
    </submittedName>
</protein>
<dbReference type="Proteomes" id="UP000218811">
    <property type="component" value="Unassembled WGS sequence"/>
</dbReference>
<proteinExistence type="predicted"/>
<keyword evidence="2" id="KW-1185">Reference proteome</keyword>
<evidence type="ECO:0000313" key="1">
    <source>
        <dbReference type="EMBL" id="PCH39237.1"/>
    </source>
</evidence>
<accession>A0A2H3JT31</accession>
<name>A0A2H3JT31_WOLCO</name>
<dbReference type="EMBL" id="KB467976">
    <property type="protein sequence ID" value="PCH39237.1"/>
    <property type="molecule type" value="Genomic_DNA"/>
</dbReference>
<evidence type="ECO:0000313" key="2">
    <source>
        <dbReference type="Proteomes" id="UP000218811"/>
    </source>
</evidence>
<organism evidence="1 2">
    <name type="scientific">Wolfiporia cocos (strain MD-104)</name>
    <name type="common">Brown rot fungus</name>
    <dbReference type="NCBI Taxonomy" id="742152"/>
    <lineage>
        <taxon>Eukaryota</taxon>
        <taxon>Fungi</taxon>
        <taxon>Dikarya</taxon>
        <taxon>Basidiomycota</taxon>
        <taxon>Agaricomycotina</taxon>
        <taxon>Agaricomycetes</taxon>
        <taxon>Polyporales</taxon>
        <taxon>Phaeolaceae</taxon>
        <taxon>Wolfiporia</taxon>
    </lineage>
</organism>
<dbReference type="AlphaFoldDB" id="A0A2H3JT31"/>
<gene>
    <name evidence="1" type="ORF">WOLCODRAFT_158787</name>
</gene>
<sequence length="109" mass="12411">MSPVVDKIAARQTSGHTWTTFSAAIKKVYGKKSDKEIGEKEIEGYFGDEGKEKIKKDFFNWAQKLRTLARLAETDNKTLFSQIKRILLEKVCETLATLESVPNFTEPIQ</sequence>
<dbReference type="OrthoDB" id="3045710at2759"/>
<reference evidence="1 2" key="1">
    <citation type="journal article" date="2012" name="Science">
        <title>The Paleozoic origin of enzymatic lignin decomposition reconstructed from 31 fungal genomes.</title>
        <authorList>
            <person name="Floudas D."/>
            <person name="Binder M."/>
            <person name="Riley R."/>
            <person name="Barry K."/>
            <person name="Blanchette R.A."/>
            <person name="Henrissat B."/>
            <person name="Martinez A.T."/>
            <person name="Otillar R."/>
            <person name="Spatafora J.W."/>
            <person name="Yadav J.S."/>
            <person name="Aerts A."/>
            <person name="Benoit I."/>
            <person name="Boyd A."/>
            <person name="Carlson A."/>
            <person name="Copeland A."/>
            <person name="Coutinho P.M."/>
            <person name="de Vries R.P."/>
            <person name="Ferreira P."/>
            <person name="Findley K."/>
            <person name="Foster B."/>
            <person name="Gaskell J."/>
            <person name="Glotzer D."/>
            <person name="Gorecki P."/>
            <person name="Heitman J."/>
            <person name="Hesse C."/>
            <person name="Hori C."/>
            <person name="Igarashi K."/>
            <person name="Jurgens J.A."/>
            <person name="Kallen N."/>
            <person name="Kersten P."/>
            <person name="Kohler A."/>
            <person name="Kuees U."/>
            <person name="Kumar T.K.A."/>
            <person name="Kuo A."/>
            <person name="LaButti K."/>
            <person name="Larrondo L.F."/>
            <person name="Lindquist E."/>
            <person name="Ling A."/>
            <person name="Lombard V."/>
            <person name="Lucas S."/>
            <person name="Lundell T."/>
            <person name="Martin R."/>
            <person name="McLaughlin D.J."/>
            <person name="Morgenstern I."/>
            <person name="Morin E."/>
            <person name="Murat C."/>
            <person name="Nagy L.G."/>
            <person name="Nolan M."/>
            <person name="Ohm R.A."/>
            <person name="Patyshakuliyeva A."/>
            <person name="Rokas A."/>
            <person name="Ruiz-Duenas F.J."/>
            <person name="Sabat G."/>
            <person name="Salamov A."/>
            <person name="Samejima M."/>
            <person name="Schmutz J."/>
            <person name="Slot J.C."/>
            <person name="St John F."/>
            <person name="Stenlid J."/>
            <person name="Sun H."/>
            <person name="Sun S."/>
            <person name="Syed K."/>
            <person name="Tsang A."/>
            <person name="Wiebenga A."/>
            <person name="Young D."/>
            <person name="Pisabarro A."/>
            <person name="Eastwood D.C."/>
            <person name="Martin F."/>
            <person name="Cullen D."/>
            <person name="Grigoriev I.V."/>
            <person name="Hibbett D.S."/>
        </authorList>
    </citation>
    <scope>NUCLEOTIDE SEQUENCE [LARGE SCALE GENOMIC DNA]</scope>
    <source>
        <strain evidence="1 2">MD-104</strain>
    </source>
</reference>